<gene>
    <name evidence="2" type="ORF">M5D96_007295</name>
</gene>
<evidence type="ECO:0008006" key="4">
    <source>
        <dbReference type="Google" id="ProtNLM"/>
    </source>
</evidence>
<feature type="transmembrane region" description="Helical" evidence="1">
    <location>
        <begin position="179"/>
        <end position="197"/>
    </location>
</feature>
<organism evidence="2 3">
    <name type="scientific">Drosophila gunungcola</name>
    <name type="common">fruit fly</name>
    <dbReference type="NCBI Taxonomy" id="103775"/>
    <lineage>
        <taxon>Eukaryota</taxon>
        <taxon>Metazoa</taxon>
        <taxon>Ecdysozoa</taxon>
        <taxon>Arthropoda</taxon>
        <taxon>Hexapoda</taxon>
        <taxon>Insecta</taxon>
        <taxon>Pterygota</taxon>
        <taxon>Neoptera</taxon>
        <taxon>Endopterygota</taxon>
        <taxon>Diptera</taxon>
        <taxon>Brachycera</taxon>
        <taxon>Muscomorpha</taxon>
        <taxon>Ephydroidea</taxon>
        <taxon>Drosophilidae</taxon>
        <taxon>Drosophila</taxon>
        <taxon>Sophophora</taxon>
    </lineage>
</organism>
<protein>
    <recommendedName>
        <fullName evidence="4">Ionotropic receptor</fullName>
    </recommendedName>
</protein>
<dbReference type="Proteomes" id="UP001059596">
    <property type="component" value="Unassembled WGS sequence"/>
</dbReference>
<keyword evidence="1" id="KW-0812">Transmembrane</keyword>
<evidence type="ECO:0000313" key="3">
    <source>
        <dbReference type="Proteomes" id="UP001059596"/>
    </source>
</evidence>
<feature type="transmembrane region" description="Helical" evidence="1">
    <location>
        <begin position="113"/>
        <end position="136"/>
    </location>
</feature>
<reference evidence="2" key="1">
    <citation type="journal article" date="2023" name="Genome Biol. Evol.">
        <title>Long-read-based Genome Assembly of Drosophila gunungcola Reveals Fewer Chemosensory Genes in Flower-breeding Species.</title>
        <authorList>
            <person name="Negi A."/>
            <person name="Liao B.Y."/>
            <person name="Yeh S.D."/>
        </authorList>
    </citation>
    <scope>NUCLEOTIDE SEQUENCE</scope>
    <source>
        <strain evidence="2">Sukarami</strain>
    </source>
</reference>
<keyword evidence="1" id="KW-0472">Membrane</keyword>
<evidence type="ECO:0000256" key="1">
    <source>
        <dbReference type="SAM" id="Phobius"/>
    </source>
</evidence>
<comment type="caution">
    <text evidence="2">The sequence shown here is derived from an EMBL/GenBank/DDBJ whole genome shotgun (WGS) entry which is preliminary data.</text>
</comment>
<feature type="transmembrane region" description="Helical" evidence="1">
    <location>
        <begin position="347"/>
        <end position="365"/>
    </location>
</feature>
<evidence type="ECO:0000313" key="2">
    <source>
        <dbReference type="EMBL" id="KAI8039870.1"/>
    </source>
</evidence>
<sequence length="492" mass="57240">MGGYTLKALPDNIIPRTVVYRNSDGNRQLAGYLHPFILNYASTLNAQLKICWELVPEMGMTQLPEVVRLSEINGVDFPLGIHGIEHGSTRQNVQMETSSWFLMLPMEPGMPRAFFFVALGLERTIPLMILVAMVLFNAHRIEVGLSPSWRCYVLGDKVMRGILAQAFILPRGLSAKMMFLYWLLLLNGFFVSNFYTANLETWLVDPPTGHPIRSWNQMRSLNKKDSDTKFVYSFQAFPKLKVIRRKVKEGLRYFQQQLKDLGGYALKTLPDNIMPRTVIYRTADGTRQMGGYLSRFIRNYVSTLNATLKICWDLVPEEGITHLMDATKLSEIYDVDFPLGLSVKLMIIYWMILLHGFFVSNYYTASLETWLVHPPTTDQILDWDEMRRRKMKVLVMSRELNDLRSAMGSELYDAYSDIFQTTTSEDFQEKRLFLDENYAYPVSPTLWPQLEQSQWKDFYFVWIAYVVETILSFLIFIMELVYHKRSVKKTLH</sequence>
<accession>A0A9P9YNB6</accession>
<name>A0A9P9YNB6_9MUSC</name>
<proteinExistence type="predicted"/>
<keyword evidence="1" id="KW-1133">Transmembrane helix</keyword>
<dbReference type="EMBL" id="JAMKOV010000005">
    <property type="protein sequence ID" value="KAI8039870.1"/>
    <property type="molecule type" value="Genomic_DNA"/>
</dbReference>
<feature type="transmembrane region" description="Helical" evidence="1">
    <location>
        <begin position="459"/>
        <end position="482"/>
    </location>
</feature>
<dbReference type="AlphaFoldDB" id="A0A9P9YNB6"/>
<keyword evidence="3" id="KW-1185">Reference proteome</keyword>